<keyword evidence="3" id="KW-0274">FAD</keyword>
<evidence type="ECO:0000256" key="1">
    <source>
        <dbReference type="ARBA" id="ARBA00007992"/>
    </source>
</evidence>
<organism evidence="7 8">
    <name type="scientific">Cryomyces minteri</name>
    <dbReference type="NCBI Taxonomy" id="331657"/>
    <lineage>
        <taxon>Eukaryota</taxon>
        <taxon>Fungi</taxon>
        <taxon>Dikarya</taxon>
        <taxon>Ascomycota</taxon>
        <taxon>Pezizomycotina</taxon>
        <taxon>Dothideomycetes</taxon>
        <taxon>Dothideomycetes incertae sedis</taxon>
        <taxon>Cryomyces</taxon>
    </lineage>
</organism>
<evidence type="ECO:0000256" key="5">
    <source>
        <dbReference type="ARBA" id="ARBA00023033"/>
    </source>
</evidence>
<dbReference type="InterPro" id="IPR036188">
    <property type="entry name" value="FAD/NAD-bd_sf"/>
</dbReference>
<reference evidence="7 8" key="1">
    <citation type="submission" date="2017-03" db="EMBL/GenBank/DDBJ databases">
        <title>Genomes of endolithic fungi from Antarctica.</title>
        <authorList>
            <person name="Coleine C."/>
            <person name="Masonjones S."/>
            <person name="Stajich J.E."/>
        </authorList>
    </citation>
    <scope>NUCLEOTIDE SEQUENCE [LARGE SCALE GENOMIC DNA]</scope>
    <source>
        <strain evidence="7 8">CCFEE 5187</strain>
    </source>
</reference>
<protein>
    <recommendedName>
        <fullName evidence="6">FAD-binding domain-containing protein</fullName>
    </recommendedName>
</protein>
<evidence type="ECO:0000256" key="4">
    <source>
        <dbReference type="ARBA" id="ARBA00023002"/>
    </source>
</evidence>
<dbReference type="PANTHER" id="PTHR13789">
    <property type="entry name" value="MONOOXYGENASE"/>
    <property type="match status" value="1"/>
</dbReference>
<keyword evidence="8" id="KW-1185">Reference proteome</keyword>
<sequence>MYSHKAKTSVSGGLSCAISCLKEGLDVLILEKAHEFSEIGAVIQMPPNATRIMKYYGLIEKLENEGGAVMCDKYNALRYSDGSQIVSRPPVSREEWHEEKFGAPWYVLHRADYHRILVDEAARLGAQMRLGCDVVHTECSDRSPCVRLSTGEEIVADVVVGADGLRSVGAAVAVEDAAVLGKLLGLLSREENWQSSVPATLQLFEQVRKQRTTLNVQGAIENRHLYQMVDVEECEQRDQLLRQIDWDDEKGDCRWCWASMRYLKDLLGFDAIESAEEAFAEQFNLDTS</sequence>
<dbReference type="PANTHER" id="PTHR13789:SF311">
    <property type="entry name" value="HYDROXYLASE, PUTATIVE (AFU_ORTHOLOGUE AFUA_5G10180)-RELATED"/>
    <property type="match status" value="1"/>
</dbReference>
<feature type="domain" description="FAD-binding" evidence="6">
    <location>
        <begin position="13"/>
        <end position="175"/>
    </location>
</feature>
<dbReference type="Gene3D" id="3.50.50.60">
    <property type="entry name" value="FAD/NAD(P)-binding domain"/>
    <property type="match status" value="2"/>
</dbReference>
<dbReference type="AlphaFoldDB" id="A0A4U0WVZ7"/>
<evidence type="ECO:0000256" key="2">
    <source>
        <dbReference type="ARBA" id="ARBA00022630"/>
    </source>
</evidence>
<keyword evidence="2" id="KW-0285">Flavoprotein</keyword>
<dbReference type="GO" id="GO:0071949">
    <property type="term" value="F:FAD binding"/>
    <property type="evidence" value="ECO:0007669"/>
    <property type="project" value="InterPro"/>
</dbReference>
<dbReference type="GO" id="GO:0004497">
    <property type="term" value="F:monooxygenase activity"/>
    <property type="evidence" value="ECO:0007669"/>
    <property type="project" value="UniProtKB-KW"/>
</dbReference>
<name>A0A4U0WVZ7_9PEZI</name>
<comment type="similarity">
    <text evidence="1">Belongs to the paxM FAD-dependent monooxygenase family.</text>
</comment>
<dbReference type="Proteomes" id="UP000308768">
    <property type="component" value="Unassembled WGS sequence"/>
</dbReference>
<dbReference type="InterPro" id="IPR050493">
    <property type="entry name" value="FAD-dep_Monooxygenase_BioMet"/>
</dbReference>
<evidence type="ECO:0000313" key="7">
    <source>
        <dbReference type="EMBL" id="TKA67890.1"/>
    </source>
</evidence>
<comment type="caution">
    <text evidence="7">The sequence shown here is derived from an EMBL/GenBank/DDBJ whole genome shotgun (WGS) entry which is preliminary data.</text>
</comment>
<dbReference type="SUPFAM" id="SSF51905">
    <property type="entry name" value="FAD/NAD(P)-binding domain"/>
    <property type="match status" value="1"/>
</dbReference>
<keyword evidence="5" id="KW-0503">Monooxygenase</keyword>
<proteinExistence type="inferred from homology"/>
<accession>A0A4U0WVZ7</accession>
<dbReference type="EMBL" id="NAJN01000870">
    <property type="protein sequence ID" value="TKA67890.1"/>
    <property type="molecule type" value="Genomic_DNA"/>
</dbReference>
<evidence type="ECO:0000256" key="3">
    <source>
        <dbReference type="ARBA" id="ARBA00022827"/>
    </source>
</evidence>
<dbReference type="Pfam" id="PF01494">
    <property type="entry name" value="FAD_binding_3"/>
    <property type="match status" value="1"/>
</dbReference>
<dbReference type="InterPro" id="IPR002938">
    <property type="entry name" value="FAD-bd"/>
</dbReference>
<gene>
    <name evidence="7" type="ORF">B0A49_05472</name>
</gene>
<dbReference type="STRING" id="331657.A0A4U0WVZ7"/>
<evidence type="ECO:0000259" key="6">
    <source>
        <dbReference type="Pfam" id="PF01494"/>
    </source>
</evidence>
<keyword evidence="4" id="KW-0560">Oxidoreductase</keyword>
<evidence type="ECO:0000313" key="8">
    <source>
        <dbReference type="Proteomes" id="UP000308768"/>
    </source>
</evidence>
<dbReference type="OrthoDB" id="1047367at2759"/>